<reference evidence="4 5" key="1">
    <citation type="submission" date="2019-06" db="EMBL/GenBank/DDBJ databases">
        <title>Genome analyses of bacteria isolated from kimchi.</title>
        <authorList>
            <person name="Lee S."/>
            <person name="Ahn S."/>
            <person name="Roh S."/>
        </authorList>
    </citation>
    <scope>NUCLEOTIDE SEQUENCE [LARGE SCALE GENOMIC DNA]</scope>
    <source>
        <strain evidence="4 5">CBA3616</strain>
    </source>
</reference>
<feature type="domain" description="HTH tetR-type" evidence="3">
    <location>
        <begin position="10"/>
        <end position="70"/>
    </location>
</feature>
<name>A0A5B8TFY6_9LACO</name>
<dbReference type="Gene3D" id="1.10.357.10">
    <property type="entry name" value="Tetracycline Repressor, domain 2"/>
    <property type="match status" value="1"/>
</dbReference>
<accession>A0A5B8TFY6</accession>
<dbReference type="Proteomes" id="UP000321772">
    <property type="component" value="Chromosome"/>
</dbReference>
<evidence type="ECO:0000256" key="1">
    <source>
        <dbReference type="ARBA" id="ARBA00023125"/>
    </source>
</evidence>
<evidence type="ECO:0000313" key="5">
    <source>
        <dbReference type="Proteomes" id="UP000321772"/>
    </source>
</evidence>
<dbReference type="InterPro" id="IPR001647">
    <property type="entry name" value="HTH_TetR"/>
</dbReference>
<dbReference type="InterPro" id="IPR009057">
    <property type="entry name" value="Homeodomain-like_sf"/>
</dbReference>
<dbReference type="PANTHER" id="PTHR30055:SF226">
    <property type="entry name" value="HTH-TYPE TRANSCRIPTIONAL REGULATOR PKSA"/>
    <property type="match status" value="1"/>
</dbReference>
<proteinExistence type="predicted"/>
<dbReference type="PROSITE" id="PS50977">
    <property type="entry name" value="HTH_TETR_2"/>
    <property type="match status" value="1"/>
</dbReference>
<dbReference type="RefSeq" id="WP_146988705.1">
    <property type="nucleotide sequence ID" value="NZ_CP042392.1"/>
</dbReference>
<organism evidence="4 5">
    <name type="scientific">Loigolactobacillus coryniformis</name>
    <dbReference type="NCBI Taxonomy" id="1610"/>
    <lineage>
        <taxon>Bacteria</taxon>
        <taxon>Bacillati</taxon>
        <taxon>Bacillota</taxon>
        <taxon>Bacilli</taxon>
        <taxon>Lactobacillales</taxon>
        <taxon>Lactobacillaceae</taxon>
        <taxon>Loigolactobacillus</taxon>
    </lineage>
</organism>
<dbReference type="InterPro" id="IPR036271">
    <property type="entry name" value="Tet_transcr_reg_TetR-rel_C_sf"/>
</dbReference>
<dbReference type="AlphaFoldDB" id="A0A5B8TFY6"/>
<evidence type="ECO:0000259" key="3">
    <source>
        <dbReference type="PROSITE" id="PS50977"/>
    </source>
</evidence>
<dbReference type="EMBL" id="CP042392">
    <property type="protein sequence ID" value="QEA52745.1"/>
    <property type="molecule type" value="Genomic_DNA"/>
</dbReference>
<feature type="DNA-binding region" description="H-T-H motif" evidence="2">
    <location>
        <begin position="33"/>
        <end position="52"/>
    </location>
</feature>
<keyword evidence="1 2" id="KW-0238">DNA-binding</keyword>
<protein>
    <submittedName>
        <fullName evidence="4">TetR/AcrR family transcriptional regulator</fullName>
    </submittedName>
</protein>
<evidence type="ECO:0000313" key="4">
    <source>
        <dbReference type="EMBL" id="QEA52745.1"/>
    </source>
</evidence>
<dbReference type="GO" id="GO:0003700">
    <property type="term" value="F:DNA-binding transcription factor activity"/>
    <property type="evidence" value="ECO:0007669"/>
    <property type="project" value="TreeGrafter"/>
</dbReference>
<dbReference type="Pfam" id="PF00440">
    <property type="entry name" value="TetR_N"/>
    <property type="match status" value="1"/>
</dbReference>
<dbReference type="SUPFAM" id="SSF48498">
    <property type="entry name" value="Tetracyclin repressor-like, C-terminal domain"/>
    <property type="match status" value="1"/>
</dbReference>
<gene>
    <name evidence="4" type="ORF">FGL77_05130</name>
</gene>
<dbReference type="PRINTS" id="PR00455">
    <property type="entry name" value="HTHTETR"/>
</dbReference>
<sequence>MAKARQPIDPEKEARIVDVAMHEFAQHGYRDTKTDDIATQADVSKGLIFHYFKSKANLYLETVRRTFDKINQAADLSVWQDATDLKTMIVRALRYKIKMQLQYPDEFTLAMQAYGDTNALPEKLRPQMQEIWRSVLANSVPLLVTPVLDRLPLRAGVKRDDVQAMILAISNFIGEQSKVMIQANPQLKIADFDGIVEQAMTLMDIVEHGFLADE</sequence>
<dbReference type="Gene3D" id="1.10.10.60">
    <property type="entry name" value="Homeodomain-like"/>
    <property type="match status" value="1"/>
</dbReference>
<dbReference type="SUPFAM" id="SSF46689">
    <property type="entry name" value="Homeodomain-like"/>
    <property type="match status" value="1"/>
</dbReference>
<dbReference type="PANTHER" id="PTHR30055">
    <property type="entry name" value="HTH-TYPE TRANSCRIPTIONAL REGULATOR RUTR"/>
    <property type="match status" value="1"/>
</dbReference>
<evidence type="ECO:0000256" key="2">
    <source>
        <dbReference type="PROSITE-ProRule" id="PRU00335"/>
    </source>
</evidence>
<dbReference type="InterPro" id="IPR050109">
    <property type="entry name" value="HTH-type_TetR-like_transc_reg"/>
</dbReference>
<dbReference type="GO" id="GO:0000976">
    <property type="term" value="F:transcription cis-regulatory region binding"/>
    <property type="evidence" value="ECO:0007669"/>
    <property type="project" value="TreeGrafter"/>
</dbReference>